<evidence type="ECO:0000256" key="1">
    <source>
        <dbReference type="ARBA" id="ARBA00023157"/>
    </source>
</evidence>
<evidence type="ECO:0000313" key="4">
    <source>
        <dbReference type="Proteomes" id="UP000504630"/>
    </source>
</evidence>
<evidence type="ECO:0000259" key="3">
    <source>
        <dbReference type="PROSITE" id="PS50041"/>
    </source>
</evidence>
<protein>
    <submittedName>
        <fullName evidence="5">Lymphocyte antigen 75-like</fullName>
    </submittedName>
</protein>
<dbReference type="PANTHER" id="PTHR45784:SF8">
    <property type="entry name" value="C-TYPE MANNOSE RECEPTOR 2-RELATED"/>
    <property type="match status" value="1"/>
</dbReference>
<dbReference type="OrthoDB" id="547680at2759"/>
<dbReference type="PROSITE" id="PS00615">
    <property type="entry name" value="C_TYPE_LECTIN_1"/>
    <property type="match status" value="1"/>
</dbReference>
<accession>A0A6J2Q5G5</accession>
<organism evidence="4 5">
    <name type="scientific">Cottoperca gobio</name>
    <name type="common">Frogmouth</name>
    <name type="synonym">Aphritis gobio</name>
    <dbReference type="NCBI Taxonomy" id="56716"/>
    <lineage>
        <taxon>Eukaryota</taxon>
        <taxon>Metazoa</taxon>
        <taxon>Chordata</taxon>
        <taxon>Craniata</taxon>
        <taxon>Vertebrata</taxon>
        <taxon>Euteleostomi</taxon>
        <taxon>Actinopterygii</taxon>
        <taxon>Neopterygii</taxon>
        <taxon>Teleostei</taxon>
        <taxon>Neoteleostei</taxon>
        <taxon>Acanthomorphata</taxon>
        <taxon>Eupercaria</taxon>
        <taxon>Perciformes</taxon>
        <taxon>Notothenioidei</taxon>
        <taxon>Bovichtidae</taxon>
        <taxon>Cottoperca</taxon>
    </lineage>
</organism>
<sequence>MMRKICVLVPLLLLLAVCGQVSVLRTENFLHYRSNFWSWKGAQAHCRQKHTDLVTIGGEKENQDFLYSQGWIGLYRENSTSNWKWSRRDEIAVFTNWESGFPKPDQNCAFKYNITDKWESHPCDHKHSFMCYNEKLVLVKKNKTWEQALEHCRNLEAVNSSEPATAFRNHRYDLATLLTLDDHVYAREKAKGATTNEVWTGLRYLAGQWLWVSGQGVVTYKDIKSCQTQRYCGILVKNGTTLFETSHCKRKINFLCSRKP</sequence>
<dbReference type="InterPro" id="IPR001304">
    <property type="entry name" value="C-type_lectin-like"/>
</dbReference>
<feature type="signal peptide" evidence="2">
    <location>
        <begin position="1"/>
        <end position="19"/>
    </location>
</feature>
<dbReference type="KEGG" id="cgob:115011846"/>
<dbReference type="CDD" id="cd00037">
    <property type="entry name" value="CLECT"/>
    <property type="match status" value="1"/>
</dbReference>
<dbReference type="SUPFAM" id="SSF56436">
    <property type="entry name" value="C-type lectin-like"/>
    <property type="match status" value="2"/>
</dbReference>
<dbReference type="Proteomes" id="UP000504630">
    <property type="component" value="Chromosome 8"/>
</dbReference>
<keyword evidence="4" id="KW-1185">Reference proteome</keyword>
<keyword evidence="2" id="KW-0732">Signal</keyword>
<dbReference type="InterPro" id="IPR016187">
    <property type="entry name" value="CTDL_fold"/>
</dbReference>
<dbReference type="Pfam" id="PF00059">
    <property type="entry name" value="Lectin_C"/>
    <property type="match status" value="1"/>
</dbReference>
<feature type="chain" id="PRO_5026777192" evidence="2">
    <location>
        <begin position="20"/>
        <end position="260"/>
    </location>
</feature>
<dbReference type="GeneID" id="115011846"/>
<dbReference type="AlphaFoldDB" id="A0A6J2Q5G5"/>
<gene>
    <name evidence="5" type="primary">LOC115011846</name>
</gene>
<dbReference type="InParanoid" id="A0A6J2Q5G5"/>
<evidence type="ECO:0000313" key="5">
    <source>
        <dbReference type="RefSeq" id="XP_029292951.1"/>
    </source>
</evidence>
<proteinExistence type="predicted"/>
<dbReference type="RefSeq" id="XP_029292951.1">
    <property type="nucleotide sequence ID" value="XM_029437091.1"/>
</dbReference>
<feature type="domain" description="C-type lectin" evidence="3">
    <location>
        <begin position="127"/>
        <end position="257"/>
    </location>
</feature>
<evidence type="ECO:0000256" key="2">
    <source>
        <dbReference type="SAM" id="SignalP"/>
    </source>
</evidence>
<keyword evidence="1" id="KW-1015">Disulfide bond</keyword>
<dbReference type="InterPro" id="IPR018378">
    <property type="entry name" value="C-type_lectin_CS"/>
</dbReference>
<dbReference type="Gene3D" id="3.10.100.10">
    <property type="entry name" value="Mannose-Binding Protein A, subunit A"/>
    <property type="match status" value="2"/>
</dbReference>
<feature type="domain" description="C-type lectin" evidence="3">
    <location>
        <begin position="38"/>
        <end position="132"/>
    </location>
</feature>
<dbReference type="PANTHER" id="PTHR45784">
    <property type="entry name" value="C-TYPE LECTIN DOMAIN FAMILY 20 MEMBER A-RELATED"/>
    <property type="match status" value="1"/>
</dbReference>
<name>A0A6J2Q5G5_COTGO</name>
<dbReference type="InterPro" id="IPR016186">
    <property type="entry name" value="C-type_lectin-like/link_sf"/>
</dbReference>
<dbReference type="PROSITE" id="PS50041">
    <property type="entry name" value="C_TYPE_LECTIN_2"/>
    <property type="match status" value="2"/>
</dbReference>
<dbReference type="SMART" id="SM00034">
    <property type="entry name" value="CLECT"/>
    <property type="match status" value="2"/>
</dbReference>
<reference evidence="5" key="1">
    <citation type="submission" date="2025-08" db="UniProtKB">
        <authorList>
            <consortium name="RefSeq"/>
        </authorList>
    </citation>
    <scope>IDENTIFICATION</scope>
</reference>